<feature type="transmembrane region" description="Helical" evidence="6">
    <location>
        <begin position="21"/>
        <end position="45"/>
    </location>
</feature>
<keyword evidence="3 6" id="KW-0812">Transmembrane</keyword>
<gene>
    <name evidence="7" type="ORF">BC343_17465</name>
</gene>
<dbReference type="EMBL" id="MBTF01000038">
    <property type="protein sequence ID" value="OOQ56776.1"/>
    <property type="molecule type" value="Genomic_DNA"/>
</dbReference>
<keyword evidence="4 6" id="KW-1133">Transmembrane helix</keyword>
<dbReference type="SUPFAM" id="SSF103473">
    <property type="entry name" value="MFS general substrate transporter"/>
    <property type="match status" value="1"/>
</dbReference>
<feature type="transmembrane region" description="Helical" evidence="6">
    <location>
        <begin position="65"/>
        <end position="87"/>
    </location>
</feature>
<dbReference type="InterPro" id="IPR011701">
    <property type="entry name" value="MFS"/>
</dbReference>
<evidence type="ECO:0000313" key="8">
    <source>
        <dbReference type="Proteomes" id="UP000189739"/>
    </source>
</evidence>
<feature type="transmembrane region" description="Helical" evidence="6">
    <location>
        <begin position="292"/>
        <end position="313"/>
    </location>
</feature>
<dbReference type="STRING" id="1792845.BC343_17465"/>
<keyword evidence="5 6" id="KW-0472">Membrane</keyword>
<evidence type="ECO:0000256" key="2">
    <source>
        <dbReference type="ARBA" id="ARBA00022475"/>
    </source>
</evidence>
<dbReference type="AlphaFoldDB" id="A0A1S9P751"/>
<organism evidence="7 8">
    <name type="scientific">Mucilaginibacter pedocola</name>
    <dbReference type="NCBI Taxonomy" id="1792845"/>
    <lineage>
        <taxon>Bacteria</taxon>
        <taxon>Pseudomonadati</taxon>
        <taxon>Bacteroidota</taxon>
        <taxon>Sphingobacteriia</taxon>
        <taxon>Sphingobacteriales</taxon>
        <taxon>Sphingobacteriaceae</taxon>
        <taxon>Mucilaginibacter</taxon>
    </lineage>
</organism>
<evidence type="ECO:0000256" key="6">
    <source>
        <dbReference type="SAM" id="Phobius"/>
    </source>
</evidence>
<evidence type="ECO:0000256" key="4">
    <source>
        <dbReference type="ARBA" id="ARBA00022989"/>
    </source>
</evidence>
<evidence type="ECO:0000256" key="3">
    <source>
        <dbReference type="ARBA" id="ARBA00022692"/>
    </source>
</evidence>
<keyword evidence="2" id="KW-1003">Cell membrane</keyword>
<evidence type="ECO:0000313" key="7">
    <source>
        <dbReference type="EMBL" id="OOQ56776.1"/>
    </source>
</evidence>
<feature type="transmembrane region" description="Helical" evidence="6">
    <location>
        <begin position="228"/>
        <end position="251"/>
    </location>
</feature>
<dbReference type="GO" id="GO:0022857">
    <property type="term" value="F:transmembrane transporter activity"/>
    <property type="evidence" value="ECO:0007669"/>
    <property type="project" value="InterPro"/>
</dbReference>
<protein>
    <recommendedName>
        <fullName evidence="9">Major facilitator superfamily (MFS) profile domain-containing protein</fullName>
    </recommendedName>
</protein>
<name>A0A1S9P751_9SPHI</name>
<dbReference type="OrthoDB" id="9800416at2"/>
<feature type="transmembrane region" description="Helical" evidence="6">
    <location>
        <begin position="94"/>
        <end position="112"/>
    </location>
</feature>
<dbReference type="Proteomes" id="UP000189739">
    <property type="component" value="Unassembled WGS sequence"/>
</dbReference>
<comment type="caution">
    <text evidence="7">The sequence shown here is derived from an EMBL/GenBank/DDBJ whole genome shotgun (WGS) entry which is preliminary data.</text>
</comment>
<feature type="transmembrane region" description="Helical" evidence="6">
    <location>
        <begin position="263"/>
        <end position="285"/>
    </location>
</feature>
<dbReference type="GO" id="GO:0005886">
    <property type="term" value="C:plasma membrane"/>
    <property type="evidence" value="ECO:0007669"/>
    <property type="project" value="UniProtKB-SubCell"/>
</dbReference>
<evidence type="ECO:0000256" key="1">
    <source>
        <dbReference type="ARBA" id="ARBA00004651"/>
    </source>
</evidence>
<comment type="subcellular location">
    <subcellularLocation>
        <location evidence="1">Cell membrane</location>
        <topology evidence="1">Multi-pass membrane protein</topology>
    </subcellularLocation>
</comment>
<feature type="transmembrane region" description="Helical" evidence="6">
    <location>
        <begin position="319"/>
        <end position="338"/>
    </location>
</feature>
<feature type="transmembrane region" description="Helical" evidence="6">
    <location>
        <begin position="118"/>
        <end position="140"/>
    </location>
</feature>
<evidence type="ECO:0008006" key="9">
    <source>
        <dbReference type="Google" id="ProtNLM"/>
    </source>
</evidence>
<dbReference type="PANTHER" id="PTHR43124">
    <property type="entry name" value="PURINE EFFLUX PUMP PBUE"/>
    <property type="match status" value="1"/>
</dbReference>
<dbReference type="PANTHER" id="PTHR43124:SF3">
    <property type="entry name" value="CHLORAMPHENICOL EFFLUX PUMP RV0191"/>
    <property type="match status" value="1"/>
</dbReference>
<proteinExistence type="predicted"/>
<keyword evidence="8" id="KW-1185">Reference proteome</keyword>
<sequence>MGMQHTCRIKRTYAAPASKTAGPLALLFNTIVGASCFLLMFQLYLIAPLLPGYVTAFRSPLMEMAIPAFAIPFAISAMGMAFFRALIKQPNRCLSFSLYAMAVGALLLSGAGSAESFLLVRALTGLATGIMLPAAIVAVTRQSNKAMALRSMITLIFFMATGMVFGPCIGGWLNKIIGWPYLYRFIAFVSAGLWFMHLWCSKAHIPTAHKSTAVHEQLPLHIVRQVQYTYAFTFLSGMFHSGVFVWVSVYFHSVYQISEAETANALLVFGLPGLIITILMFVYHWDTKVIRLLYWGLIVTIAGLFIMLLHVPLWMAECLLALMSVGYCFSQPLFIGVLKLPVSGIAAGRLIALGCAALFAGYGIGPLLMGWLLNTGQHIATGSLIVMAIVLAVLSAKVWQPAEIQQRRRLFYARNSTGQVTTSTVA</sequence>
<feature type="transmembrane region" description="Helical" evidence="6">
    <location>
        <begin position="350"/>
        <end position="373"/>
    </location>
</feature>
<dbReference type="InterPro" id="IPR050189">
    <property type="entry name" value="MFS_Efflux_Transporters"/>
</dbReference>
<accession>A0A1S9P751</accession>
<dbReference type="Pfam" id="PF07690">
    <property type="entry name" value="MFS_1"/>
    <property type="match status" value="1"/>
</dbReference>
<dbReference type="Gene3D" id="1.20.1250.20">
    <property type="entry name" value="MFS general substrate transporter like domains"/>
    <property type="match status" value="1"/>
</dbReference>
<reference evidence="7 8" key="1">
    <citation type="submission" date="2016-07" db="EMBL/GenBank/DDBJ databases">
        <title>Genomic analysis of zinc-resistant bacterium Mucilaginibacter pedocola TBZ30.</title>
        <authorList>
            <person name="Huang J."/>
            <person name="Tang J."/>
        </authorList>
    </citation>
    <scope>NUCLEOTIDE SEQUENCE [LARGE SCALE GENOMIC DNA]</scope>
    <source>
        <strain evidence="7 8">TBZ30</strain>
    </source>
</reference>
<feature type="transmembrane region" description="Helical" evidence="6">
    <location>
        <begin position="152"/>
        <end position="173"/>
    </location>
</feature>
<feature type="transmembrane region" description="Helical" evidence="6">
    <location>
        <begin position="379"/>
        <end position="399"/>
    </location>
</feature>
<evidence type="ECO:0000256" key="5">
    <source>
        <dbReference type="ARBA" id="ARBA00023136"/>
    </source>
</evidence>
<feature type="transmembrane region" description="Helical" evidence="6">
    <location>
        <begin position="179"/>
        <end position="200"/>
    </location>
</feature>
<dbReference type="InterPro" id="IPR036259">
    <property type="entry name" value="MFS_trans_sf"/>
</dbReference>